<feature type="repeat" description="ANK" evidence="4">
    <location>
        <begin position="165"/>
        <end position="187"/>
    </location>
</feature>
<dbReference type="Gene3D" id="1.25.40.20">
    <property type="entry name" value="Ankyrin repeat-containing domain"/>
    <property type="match status" value="2"/>
</dbReference>
<dbReference type="PANTHER" id="PTHR24174:SF16">
    <property type="entry name" value="CASKIN-2"/>
    <property type="match status" value="1"/>
</dbReference>
<feature type="region of interest" description="Disordered" evidence="6">
    <location>
        <begin position="929"/>
        <end position="963"/>
    </location>
</feature>
<proteinExistence type="predicted"/>
<dbReference type="InterPro" id="IPR036028">
    <property type="entry name" value="SH3-like_dom_sf"/>
</dbReference>
<evidence type="ECO:0000256" key="3">
    <source>
        <dbReference type="ARBA" id="ARBA00023043"/>
    </source>
</evidence>
<keyword evidence="2" id="KW-0677">Repeat</keyword>
<dbReference type="SMART" id="SM00326">
    <property type="entry name" value="SH3"/>
    <property type="match status" value="1"/>
</dbReference>
<feature type="region of interest" description="Disordered" evidence="6">
    <location>
        <begin position="19"/>
        <end position="40"/>
    </location>
</feature>
<keyword evidence="1 5" id="KW-0728">SH3 domain</keyword>
<comment type="caution">
    <text evidence="9">The sequence shown here is derived from an EMBL/GenBank/DDBJ whole genome shotgun (WGS) entry which is preliminary data.</text>
</comment>
<evidence type="ECO:0000313" key="9">
    <source>
        <dbReference type="EMBL" id="PAA83894.1"/>
    </source>
</evidence>
<dbReference type="SUPFAM" id="SSF50044">
    <property type="entry name" value="SH3-domain"/>
    <property type="match status" value="1"/>
</dbReference>
<feature type="region of interest" description="Disordered" evidence="6">
    <location>
        <begin position="52"/>
        <end position="72"/>
    </location>
</feature>
<gene>
    <name evidence="9" type="ORF">BOX15_Mlig025273g3</name>
</gene>
<sequence length="987" mass="105437">RSASSDRAYRAVRFALVDIPASDSPSPDNRHQKQRLRAGLPRGQSVIGISGLEMSTSQASPKASILPQQRRKTDGATAATAAAADAGEFIAAVQRGDVQSVLRLLGRTAGQHNRYPMSSSAPKVNVNTQLKNGMSALHQAAFNGNLAIMQVLLENESAVDLQDSRGLRPLHVASFQGHFEAVHLLLKWHSCVNSVALGALTPLHLACQAGHYDVVKLLLCNNANPMLRADDGRSAFDVACEFGRYTIVQLLMSLKSVTGLLFEDAEYFPQHSPHRSAASEQQGYRRPPSCLHLAAKNGHTDVLRLLLSQPGVNVNRVTEQGSCLHMTAFYGHVEATKLLLEQGIDPGLTNAHGRTAKEVIARDTPFARELHQILYERISAVAAVATRDFCNLADPRSIAFRAGEHLTVLERTNGDTWKGYVTREGLSRAGYFPCSAVRLLEQQQQKQQHQQRQDPPTCLSGSLMHQSQPHQMPPVSQSTPASNAAVSPTSGSNNRNSAASLDSGRSSSHTATSSDTRSAVALTASGPSGPAGPAGANSSTGSAAAAAAASAGTMCSRVLNSATNTPRSAAAPAAANGSVDSGLGPHRQSMVSTCSSGSLGSLPDDNSSAASVSSGELQYQQQQQHGWLREDWRSLTSSQQLHRFLDWCQLACYHRSIEEAGYDLATLVRCTPEDLNAAGVTNPRHRKRLRSDLARLGQAMQAGQAPGGLPDPIEDAACLTADAALTELCCRLGLPDTASACLRRAGFQLVRDLGQMAWEDLEEIGINRLGHQKKLMLVIDRLRRPRHGPESDQNQPDQQQGTLRRQSAKSTVSCGTCTSSDSIAVQPDPFLAAESQQQPPQSPAYENAAALADSPALARLGAAASAMPFANEDCGTIRHKPASASIAAAVASPQFGRAALFQQHRQHQHQLHHQLQHLPASPAFARRVPASAAAAAAAAPPTPSRWVLQPPPPREDPAPNLDDICGMLSELQCDLDRELQEFGQRKG</sequence>
<feature type="compositionally biased region" description="Polar residues" evidence="6">
    <location>
        <begin position="589"/>
        <end position="617"/>
    </location>
</feature>
<dbReference type="PROSITE" id="PS50105">
    <property type="entry name" value="SAM_DOMAIN"/>
    <property type="match status" value="1"/>
</dbReference>
<evidence type="ECO:0000313" key="10">
    <source>
        <dbReference type="Proteomes" id="UP000215902"/>
    </source>
</evidence>
<dbReference type="STRING" id="282301.A0A267GEW4"/>
<dbReference type="Gene3D" id="2.30.30.40">
    <property type="entry name" value="SH3 Domains"/>
    <property type="match status" value="1"/>
</dbReference>
<dbReference type="InterPro" id="IPR036770">
    <property type="entry name" value="Ankyrin_rpt-contain_sf"/>
</dbReference>
<feature type="repeat" description="ANK" evidence="4">
    <location>
        <begin position="198"/>
        <end position="230"/>
    </location>
</feature>
<protein>
    <recommendedName>
        <fullName evidence="11">ANK_REP_REGION domain-containing protein</fullName>
    </recommendedName>
</protein>
<dbReference type="Proteomes" id="UP000215902">
    <property type="component" value="Unassembled WGS sequence"/>
</dbReference>
<keyword evidence="3 4" id="KW-0040">ANK repeat</keyword>
<dbReference type="PROSITE" id="PS50002">
    <property type="entry name" value="SH3"/>
    <property type="match status" value="1"/>
</dbReference>
<feature type="region of interest" description="Disordered" evidence="6">
    <location>
        <begin position="443"/>
        <end position="540"/>
    </location>
</feature>
<dbReference type="SUPFAM" id="SSF48403">
    <property type="entry name" value="Ankyrin repeat"/>
    <property type="match status" value="1"/>
</dbReference>
<feature type="compositionally biased region" description="Polar residues" evidence="6">
    <location>
        <begin position="459"/>
        <end position="496"/>
    </location>
</feature>
<dbReference type="PANTHER" id="PTHR24174">
    <property type="entry name" value="ANKYRIN REPEAT AND STERILE ALPHA MOTIF DOMAIN-CONTAINING PROTEIN 1"/>
    <property type="match status" value="1"/>
</dbReference>
<dbReference type="PROSITE" id="PS50088">
    <property type="entry name" value="ANK_REPEAT"/>
    <property type="match status" value="4"/>
</dbReference>
<dbReference type="InterPro" id="IPR013761">
    <property type="entry name" value="SAM/pointed_sf"/>
</dbReference>
<feature type="non-terminal residue" evidence="9">
    <location>
        <position position="1"/>
    </location>
</feature>
<evidence type="ECO:0000256" key="2">
    <source>
        <dbReference type="ARBA" id="ARBA00022737"/>
    </source>
</evidence>
<dbReference type="SMART" id="SM00248">
    <property type="entry name" value="ANK"/>
    <property type="match status" value="6"/>
</dbReference>
<feature type="compositionally biased region" description="Polar residues" evidence="6">
    <location>
        <begin position="791"/>
        <end position="808"/>
    </location>
</feature>
<dbReference type="Pfam" id="PF00536">
    <property type="entry name" value="SAM_1"/>
    <property type="match status" value="2"/>
</dbReference>
<keyword evidence="10" id="KW-1185">Reference proteome</keyword>
<name>A0A267GEW4_9PLAT</name>
<dbReference type="InterPro" id="IPR001452">
    <property type="entry name" value="SH3_domain"/>
</dbReference>
<evidence type="ECO:0000256" key="5">
    <source>
        <dbReference type="PROSITE-ProRule" id="PRU00192"/>
    </source>
</evidence>
<accession>A0A267GEW4</accession>
<dbReference type="SMART" id="SM00454">
    <property type="entry name" value="SAM"/>
    <property type="match status" value="2"/>
</dbReference>
<dbReference type="Pfam" id="PF12796">
    <property type="entry name" value="Ank_2"/>
    <property type="match status" value="3"/>
</dbReference>
<feature type="compositionally biased region" description="Low complexity" evidence="6">
    <location>
        <begin position="566"/>
        <end position="575"/>
    </location>
</feature>
<dbReference type="AlphaFoldDB" id="A0A267GEW4"/>
<dbReference type="PROSITE" id="PS50297">
    <property type="entry name" value="ANK_REP_REGION"/>
    <property type="match status" value="3"/>
</dbReference>
<feature type="domain" description="SAM" evidence="8">
    <location>
        <begin position="725"/>
        <end position="785"/>
    </location>
</feature>
<evidence type="ECO:0000256" key="1">
    <source>
        <dbReference type="ARBA" id="ARBA00022443"/>
    </source>
</evidence>
<dbReference type="EMBL" id="NIVC01000396">
    <property type="protein sequence ID" value="PAA83894.1"/>
    <property type="molecule type" value="Genomic_DNA"/>
</dbReference>
<organism evidence="9 10">
    <name type="scientific">Macrostomum lignano</name>
    <dbReference type="NCBI Taxonomy" id="282301"/>
    <lineage>
        <taxon>Eukaryota</taxon>
        <taxon>Metazoa</taxon>
        <taxon>Spiralia</taxon>
        <taxon>Lophotrochozoa</taxon>
        <taxon>Platyhelminthes</taxon>
        <taxon>Rhabditophora</taxon>
        <taxon>Macrostomorpha</taxon>
        <taxon>Macrostomida</taxon>
        <taxon>Macrostomidae</taxon>
        <taxon>Macrostomum</taxon>
    </lineage>
</organism>
<dbReference type="Gene3D" id="1.10.150.50">
    <property type="entry name" value="Transcription Factor, Ets-1"/>
    <property type="match status" value="2"/>
</dbReference>
<feature type="repeat" description="ANK" evidence="4">
    <location>
        <begin position="132"/>
        <end position="164"/>
    </location>
</feature>
<feature type="repeat" description="ANK" evidence="4">
    <location>
        <begin position="319"/>
        <end position="351"/>
    </location>
</feature>
<evidence type="ECO:0000256" key="6">
    <source>
        <dbReference type="SAM" id="MobiDB-lite"/>
    </source>
</evidence>
<feature type="compositionally biased region" description="Low complexity" evidence="6">
    <location>
        <begin position="929"/>
        <end position="939"/>
    </location>
</feature>
<dbReference type="InterPro" id="IPR033635">
    <property type="entry name" value="ANKS1/Caskin"/>
</dbReference>
<evidence type="ECO:0000259" key="7">
    <source>
        <dbReference type="PROSITE" id="PS50002"/>
    </source>
</evidence>
<evidence type="ECO:0008006" key="11">
    <source>
        <dbReference type="Google" id="ProtNLM"/>
    </source>
</evidence>
<dbReference type="OrthoDB" id="5314041at2759"/>
<dbReference type="InterPro" id="IPR001660">
    <property type="entry name" value="SAM"/>
</dbReference>
<feature type="region of interest" description="Disordered" evidence="6">
    <location>
        <begin position="566"/>
        <end position="618"/>
    </location>
</feature>
<feature type="compositionally biased region" description="Low complexity" evidence="6">
    <location>
        <begin position="497"/>
        <end position="540"/>
    </location>
</feature>
<dbReference type="SUPFAM" id="SSF47769">
    <property type="entry name" value="SAM/Pointed domain"/>
    <property type="match status" value="2"/>
</dbReference>
<reference evidence="9 10" key="1">
    <citation type="submission" date="2017-06" db="EMBL/GenBank/DDBJ databases">
        <title>A platform for efficient transgenesis in Macrostomum lignano, a flatworm model organism for stem cell research.</title>
        <authorList>
            <person name="Berezikov E."/>
        </authorList>
    </citation>
    <scope>NUCLEOTIDE SEQUENCE [LARGE SCALE GENOMIC DNA]</scope>
    <source>
        <strain evidence="9">DV1</strain>
        <tissue evidence="9">Whole organism</tissue>
    </source>
</reference>
<feature type="domain" description="SH3" evidence="7">
    <location>
        <begin position="378"/>
        <end position="442"/>
    </location>
</feature>
<dbReference type="InterPro" id="IPR002110">
    <property type="entry name" value="Ankyrin_rpt"/>
</dbReference>
<feature type="region of interest" description="Disordered" evidence="6">
    <location>
        <begin position="785"/>
        <end position="808"/>
    </location>
</feature>
<evidence type="ECO:0000256" key="4">
    <source>
        <dbReference type="PROSITE-ProRule" id="PRU00023"/>
    </source>
</evidence>
<evidence type="ECO:0000259" key="8">
    <source>
        <dbReference type="PROSITE" id="PS50105"/>
    </source>
</evidence>